<accession>A0A9W6BUY3</accession>
<comment type="caution">
    <text evidence="1">The sequence shown here is derived from an EMBL/GenBank/DDBJ whole genome shotgun (WGS) entry which is preliminary data.</text>
</comment>
<evidence type="ECO:0000313" key="2">
    <source>
        <dbReference type="Proteomes" id="UP001165080"/>
    </source>
</evidence>
<evidence type="ECO:0000313" key="1">
    <source>
        <dbReference type="EMBL" id="GLC58643.1"/>
    </source>
</evidence>
<dbReference type="Proteomes" id="UP001165080">
    <property type="component" value="Unassembled WGS sequence"/>
</dbReference>
<keyword evidence="2" id="KW-1185">Reference proteome</keyword>
<name>A0A9W6BUY3_9CHLO</name>
<dbReference type="AlphaFoldDB" id="A0A9W6BUY3"/>
<sequence length="132" mass="13730">MKVRVQPRLQVENWSLYWKESLQTQTQCLDPIELELPETGGGAASGPATVSDLLSATAAALQWAPADSLHRLDGFTGPWERVLARGRELVPELPLRDAAAAAGVAGVATGAGAGADVPTFTVVRVALKADGG</sequence>
<reference evidence="1 2" key="1">
    <citation type="journal article" date="2023" name="Commun. Biol.">
        <title>Reorganization of the ancestral sex-determining regions during the evolution of trioecy in Pleodorina starrii.</title>
        <authorList>
            <person name="Takahashi K."/>
            <person name="Suzuki S."/>
            <person name="Kawai-Toyooka H."/>
            <person name="Yamamoto K."/>
            <person name="Hamaji T."/>
            <person name="Ootsuki R."/>
            <person name="Yamaguchi H."/>
            <person name="Kawachi M."/>
            <person name="Higashiyama T."/>
            <person name="Nozaki H."/>
        </authorList>
    </citation>
    <scope>NUCLEOTIDE SEQUENCE [LARGE SCALE GENOMIC DNA]</scope>
    <source>
        <strain evidence="1 2">NIES-4479</strain>
    </source>
</reference>
<organism evidence="1 2">
    <name type="scientific">Pleodorina starrii</name>
    <dbReference type="NCBI Taxonomy" id="330485"/>
    <lineage>
        <taxon>Eukaryota</taxon>
        <taxon>Viridiplantae</taxon>
        <taxon>Chlorophyta</taxon>
        <taxon>core chlorophytes</taxon>
        <taxon>Chlorophyceae</taxon>
        <taxon>CS clade</taxon>
        <taxon>Chlamydomonadales</taxon>
        <taxon>Volvocaceae</taxon>
        <taxon>Pleodorina</taxon>
    </lineage>
</organism>
<protein>
    <submittedName>
        <fullName evidence="1">Uncharacterized protein</fullName>
    </submittedName>
</protein>
<dbReference type="OrthoDB" id="544449at2759"/>
<proteinExistence type="predicted"/>
<dbReference type="EMBL" id="BRXU01000023">
    <property type="protein sequence ID" value="GLC58643.1"/>
    <property type="molecule type" value="Genomic_DNA"/>
</dbReference>
<gene>
    <name evidence="1" type="primary">PLEST005191</name>
    <name evidence="1" type="ORF">PLESTB_001383500</name>
</gene>